<proteinExistence type="predicted"/>
<organism evidence="1 2">
    <name type="scientific">Streptomyces enissocaesilis</name>
    <dbReference type="NCBI Taxonomy" id="332589"/>
    <lineage>
        <taxon>Bacteria</taxon>
        <taxon>Bacillati</taxon>
        <taxon>Actinomycetota</taxon>
        <taxon>Actinomycetes</taxon>
        <taxon>Kitasatosporales</taxon>
        <taxon>Streptomycetaceae</taxon>
        <taxon>Streptomyces</taxon>
        <taxon>Streptomyces rochei group</taxon>
    </lineage>
</organism>
<comment type="caution">
    <text evidence="1">The sequence shown here is derived from an EMBL/GenBank/DDBJ whole genome shotgun (WGS) entry which is preliminary data.</text>
</comment>
<dbReference type="RefSeq" id="WP_344500153.1">
    <property type="nucleotide sequence ID" value="NZ_BAAAUD010000094.1"/>
</dbReference>
<dbReference type="EMBL" id="BAAAUD010000094">
    <property type="protein sequence ID" value="GAA2970103.1"/>
    <property type="molecule type" value="Genomic_DNA"/>
</dbReference>
<dbReference type="Proteomes" id="UP001500403">
    <property type="component" value="Unassembled WGS sequence"/>
</dbReference>
<name>A0ABP6K843_9ACTN</name>
<sequence>MQSVPGQVSPGEPVAQPGQARPVVARVLAIALGCRAVGLDAQRVVDYVLHQRVDLALALGDGLLQALEPLVGVA</sequence>
<accession>A0ABP6K843</accession>
<gene>
    <name evidence="1" type="ORF">GCM10010446_63980</name>
</gene>
<reference evidence="2" key="1">
    <citation type="journal article" date="2019" name="Int. J. Syst. Evol. Microbiol.">
        <title>The Global Catalogue of Microorganisms (GCM) 10K type strain sequencing project: providing services to taxonomists for standard genome sequencing and annotation.</title>
        <authorList>
            <consortium name="The Broad Institute Genomics Platform"/>
            <consortium name="The Broad Institute Genome Sequencing Center for Infectious Disease"/>
            <person name="Wu L."/>
            <person name="Ma J."/>
        </authorList>
    </citation>
    <scope>NUCLEOTIDE SEQUENCE [LARGE SCALE GENOMIC DNA]</scope>
    <source>
        <strain evidence="2">JCM 9088</strain>
    </source>
</reference>
<evidence type="ECO:0000313" key="1">
    <source>
        <dbReference type="EMBL" id="GAA2970103.1"/>
    </source>
</evidence>
<keyword evidence="2" id="KW-1185">Reference proteome</keyword>
<evidence type="ECO:0000313" key="2">
    <source>
        <dbReference type="Proteomes" id="UP001500403"/>
    </source>
</evidence>
<protein>
    <submittedName>
        <fullName evidence="1">Uncharacterized protein</fullName>
    </submittedName>
</protein>